<evidence type="ECO:0000313" key="14">
    <source>
        <dbReference type="EMBL" id="OQP88069.1"/>
    </source>
</evidence>
<comment type="pathway">
    <text evidence="1">Cofactor biosynthesis; tetrahydrofolate biosynthesis; 2-amino-4-hydroxy-6-hydroxymethyl-7,8-dihydropteridine diphosphate from 7,8-dihydroneopterin triphosphate: step 4/4.</text>
</comment>
<sequence length="166" mass="18160">MSMPALLGLGGNIGDSRALLAEALRRLDALDHCRVLAVSRLFRTPPWGVTDQAWFTNACAAVETDLAAEALLEACLATERAMKRERIARWGPRTVDIDLLTYGDLRLDTPALTLPHPRMAERAFVLLPLADIAPGFILEGRSIAERAATTDAEGIAPLTENGDWWR</sequence>
<accession>A0ABX3PJG9</accession>
<name>A0ABX3PJG9_9HYPH</name>
<evidence type="ECO:0000256" key="3">
    <source>
        <dbReference type="ARBA" id="ARBA00013253"/>
    </source>
</evidence>
<dbReference type="EMBL" id="MSPX01000001">
    <property type="protein sequence ID" value="OQP88069.1"/>
    <property type="molecule type" value="Genomic_DNA"/>
</dbReference>
<keyword evidence="5" id="KW-0808">Transferase</keyword>
<feature type="domain" description="7,8-dihydro-6-hydroxymethylpterin-pyrophosphokinase" evidence="13">
    <location>
        <begin position="89"/>
        <end position="100"/>
    </location>
</feature>
<evidence type="ECO:0000256" key="10">
    <source>
        <dbReference type="ARBA" id="ARBA00029409"/>
    </source>
</evidence>
<evidence type="ECO:0000256" key="7">
    <source>
        <dbReference type="ARBA" id="ARBA00022777"/>
    </source>
</evidence>
<protein>
    <recommendedName>
        <fullName evidence="4">2-amino-4-hydroxy-6-hydroxymethyldihydropteridine pyrophosphokinase</fullName>
        <ecNumber evidence="3">2.7.6.3</ecNumber>
    </recommendedName>
    <alternativeName>
        <fullName evidence="11">6-hydroxymethyl-7,8-dihydropterin pyrophosphokinase</fullName>
    </alternativeName>
    <alternativeName>
        <fullName evidence="12">7,8-dihydro-6-hydroxymethylpterin-pyrophosphokinase</fullName>
    </alternativeName>
</protein>
<gene>
    <name evidence="14" type="ORF">BTR14_00905</name>
</gene>
<evidence type="ECO:0000313" key="15">
    <source>
        <dbReference type="Proteomes" id="UP000192652"/>
    </source>
</evidence>
<dbReference type="PROSITE" id="PS00794">
    <property type="entry name" value="HPPK"/>
    <property type="match status" value="1"/>
</dbReference>
<dbReference type="InterPro" id="IPR000550">
    <property type="entry name" value="Hppk"/>
</dbReference>
<evidence type="ECO:0000256" key="5">
    <source>
        <dbReference type="ARBA" id="ARBA00022679"/>
    </source>
</evidence>
<evidence type="ECO:0000256" key="8">
    <source>
        <dbReference type="ARBA" id="ARBA00022840"/>
    </source>
</evidence>
<dbReference type="SUPFAM" id="SSF55083">
    <property type="entry name" value="6-hydroxymethyl-7,8-dihydropterin pyrophosphokinase, HPPK"/>
    <property type="match status" value="1"/>
</dbReference>
<dbReference type="Gene3D" id="3.30.70.560">
    <property type="entry name" value="7,8-Dihydro-6-hydroxymethylpterin-pyrophosphokinase HPPK"/>
    <property type="match status" value="1"/>
</dbReference>
<evidence type="ECO:0000256" key="9">
    <source>
        <dbReference type="ARBA" id="ARBA00022909"/>
    </source>
</evidence>
<organism evidence="14 15">
    <name type="scientific">Xaviernesmea rhizosphaerae</name>
    <dbReference type="NCBI Taxonomy" id="1672749"/>
    <lineage>
        <taxon>Bacteria</taxon>
        <taxon>Pseudomonadati</taxon>
        <taxon>Pseudomonadota</taxon>
        <taxon>Alphaproteobacteria</taxon>
        <taxon>Hyphomicrobiales</taxon>
        <taxon>Rhizobiaceae</taxon>
        <taxon>Rhizobium/Agrobacterium group</taxon>
        <taxon>Xaviernesmea</taxon>
    </lineage>
</organism>
<evidence type="ECO:0000256" key="12">
    <source>
        <dbReference type="ARBA" id="ARBA00033413"/>
    </source>
</evidence>
<dbReference type="PANTHER" id="PTHR43071:SF1">
    <property type="entry name" value="2-AMINO-4-HYDROXY-6-HYDROXYMETHYLDIHYDROPTERIDINE PYROPHOSPHOKINASE"/>
    <property type="match status" value="1"/>
</dbReference>
<keyword evidence="8" id="KW-0067">ATP-binding</keyword>
<keyword evidence="9" id="KW-0289">Folate biosynthesis</keyword>
<dbReference type="NCBIfam" id="TIGR01498">
    <property type="entry name" value="folK"/>
    <property type="match status" value="1"/>
</dbReference>
<dbReference type="InterPro" id="IPR035907">
    <property type="entry name" value="Hppk_sf"/>
</dbReference>
<dbReference type="Pfam" id="PF01288">
    <property type="entry name" value="HPPK"/>
    <property type="match status" value="1"/>
</dbReference>
<evidence type="ECO:0000256" key="4">
    <source>
        <dbReference type="ARBA" id="ARBA00016218"/>
    </source>
</evidence>
<reference evidence="14 15" key="1">
    <citation type="journal article" date="2017" name="Antonie Van Leeuwenhoek">
        <title>Rhizobium rhizosphaerae sp. nov., a novel species isolated from rice rhizosphere.</title>
        <authorList>
            <person name="Zhao J.J."/>
            <person name="Zhang J."/>
            <person name="Zhang R.J."/>
            <person name="Zhang C.W."/>
            <person name="Yin H.Q."/>
            <person name="Zhang X.X."/>
        </authorList>
    </citation>
    <scope>NUCLEOTIDE SEQUENCE [LARGE SCALE GENOMIC DNA]</scope>
    <source>
        <strain evidence="14 15">RD15</strain>
    </source>
</reference>
<keyword evidence="15" id="KW-1185">Reference proteome</keyword>
<comment type="similarity">
    <text evidence="2">Belongs to the HPPK family.</text>
</comment>
<dbReference type="RefSeq" id="WP_081173000.1">
    <property type="nucleotide sequence ID" value="NZ_MSPX01000001.1"/>
</dbReference>
<dbReference type="EC" id="2.7.6.3" evidence="3"/>
<dbReference type="CDD" id="cd00483">
    <property type="entry name" value="HPPK"/>
    <property type="match status" value="1"/>
</dbReference>
<comment type="function">
    <text evidence="10">Catalyzes the transfer of pyrophosphate from adenosine triphosphate (ATP) to 6-hydroxymethyl-7,8-dihydropterin, an enzymatic step in folate biosynthesis pathway.</text>
</comment>
<keyword evidence="6" id="KW-0547">Nucleotide-binding</keyword>
<evidence type="ECO:0000256" key="1">
    <source>
        <dbReference type="ARBA" id="ARBA00005051"/>
    </source>
</evidence>
<evidence type="ECO:0000256" key="11">
    <source>
        <dbReference type="ARBA" id="ARBA00029766"/>
    </source>
</evidence>
<comment type="caution">
    <text evidence="14">The sequence shown here is derived from an EMBL/GenBank/DDBJ whole genome shotgun (WGS) entry which is preliminary data.</text>
</comment>
<keyword evidence="7" id="KW-0418">Kinase</keyword>
<evidence type="ECO:0000256" key="6">
    <source>
        <dbReference type="ARBA" id="ARBA00022741"/>
    </source>
</evidence>
<evidence type="ECO:0000259" key="13">
    <source>
        <dbReference type="PROSITE" id="PS00794"/>
    </source>
</evidence>
<dbReference type="PANTHER" id="PTHR43071">
    <property type="entry name" value="2-AMINO-4-HYDROXY-6-HYDROXYMETHYLDIHYDROPTERIDINE PYROPHOSPHOKINASE"/>
    <property type="match status" value="1"/>
</dbReference>
<evidence type="ECO:0000256" key="2">
    <source>
        <dbReference type="ARBA" id="ARBA00005810"/>
    </source>
</evidence>
<proteinExistence type="inferred from homology"/>
<dbReference type="Proteomes" id="UP000192652">
    <property type="component" value="Unassembled WGS sequence"/>
</dbReference>